<gene>
    <name evidence="1" type="ORF">O9X88_10465</name>
</gene>
<accession>A0A9X3KNH0</accession>
<proteinExistence type="predicted"/>
<comment type="caution">
    <text evidence="1">The sequence shown here is derived from an EMBL/GenBank/DDBJ whole genome shotgun (WGS) entry which is preliminary data.</text>
</comment>
<dbReference type="EMBL" id="JAPZLR010000006">
    <property type="protein sequence ID" value="MCZ7937970.1"/>
    <property type="molecule type" value="Genomic_DNA"/>
</dbReference>
<name>A0A9X3KNH0_9HYPH</name>
<evidence type="ECO:0000313" key="2">
    <source>
        <dbReference type="Proteomes" id="UP001151018"/>
    </source>
</evidence>
<dbReference type="RefSeq" id="WP_269834952.1">
    <property type="nucleotide sequence ID" value="NZ_JAPZLR010000006.1"/>
</dbReference>
<evidence type="ECO:0000313" key="1">
    <source>
        <dbReference type="EMBL" id="MCZ7937970.1"/>
    </source>
</evidence>
<dbReference type="Proteomes" id="UP001151018">
    <property type="component" value="Unassembled WGS sequence"/>
</dbReference>
<dbReference type="AlphaFoldDB" id="A0A9X3KNH0"/>
<protein>
    <submittedName>
        <fullName evidence="1">Uncharacterized protein</fullName>
    </submittedName>
</protein>
<sequence length="65" mass="7418">MVFTTEPVLPDDAVIAVRGLTVNLPRGMERPHAVENVPFDLKREYWLKQQGNDLFQALSCTTMTR</sequence>
<reference evidence="1" key="1">
    <citation type="submission" date="2022-12" db="EMBL/GenBank/DDBJ databases">
        <title>Draft genome sequences of 22 rhizogenic Agrobacterium biovar 1 strains, the causative agent of hairy root disease.</title>
        <authorList>
            <person name="Kim N."/>
            <person name="Vargas P."/>
            <person name="Rediers H."/>
        </authorList>
    </citation>
    <scope>NUCLEOTIDE SEQUENCE</scope>
    <source>
        <strain evidence="1">ST15.13.006</strain>
    </source>
</reference>
<organism evidence="1 2">
    <name type="scientific">Agrobacterium salinitolerans</name>
    <dbReference type="NCBI Taxonomy" id="1183413"/>
    <lineage>
        <taxon>Bacteria</taxon>
        <taxon>Pseudomonadati</taxon>
        <taxon>Pseudomonadota</taxon>
        <taxon>Alphaproteobacteria</taxon>
        <taxon>Hyphomicrobiales</taxon>
        <taxon>Rhizobiaceae</taxon>
        <taxon>Rhizobium/Agrobacterium group</taxon>
        <taxon>Agrobacterium</taxon>
    </lineage>
</organism>